<dbReference type="GO" id="GO:0005524">
    <property type="term" value="F:ATP binding"/>
    <property type="evidence" value="ECO:0007669"/>
    <property type="project" value="TreeGrafter"/>
</dbReference>
<dbReference type="Proteomes" id="UP001228049">
    <property type="component" value="Unassembled WGS sequence"/>
</dbReference>
<keyword evidence="5" id="KW-1185">Reference proteome</keyword>
<reference evidence="4" key="1">
    <citation type="submission" date="2023-04" db="EMBL/GenBank/DDBJ databases">
        <title>Chromosome-level genome of Chaenocephalus aceratus.</title>
        <authorList>
            <person name="Park H."/>
        </authorList>
    </citation>
    <scope>NUCLEOTIDE SEQUENCE</scope>
    <source>
        <strain evidence="4">DE</strain>
        <tissue evidence="4">Muscle</tissue>
    </source>
</reference>
<dbReference type="GO" id="GO:0004748">
    <property type="term" value="F:ribonucleoside-diphosphate reductase activity, thioredoxin disulfide as acceptor"/>
    <property type="evidence" value="ECO:0007669"/>
    <property type="project" value="TreeGrafter"/>
</dbReference>
<comment type="similarity">
    <text evidence="1">Belongs to the ribonucleoside diphosphate reductase large chain family.</text>
</comment>
<feature type="domain" description="Ribonucleotide reductase large subunit" evidence="3">
    <location>
        <begin position="250"/>
        <end position="272"/>
    </location>
</feature>
<dbReference type="InterPro" id="IPR013346">
    <property type="entry name" value="NrdE_NrdA_C"/>
</dbReference>
<evidence type="ECO:0000259" key="3">
    <source>
        <dbReference type="PROSITE" id="PS00089"/>
    </source>
</evidence>
<dbReference type="FunFam" id="3.20.70.20:FF:000035">
    <property type="entry name" value="Predicted protein"/>
    <property type="match status" value="1"/>
</dbReference>
<sequence length="458" mass="51796">MWIPDLFMKRVEANQDWSLMCPGESPGLEECWGEEFEELYTRYEKEGRAKRVVKAQQVWHAIIESQAETGTPYMLYKDACNRKSNQQNLGTIKSSNLCTEILEYTSKDEVAVCNLAAIALNMYVTPEKSFDFKKLSSVTKVIVKNLNKIIDINYYPVIEAERSNKRHRPIGIGVQGLADAFILMRYPFESPEAQLLNIHIFETIYHAALEASCELAAELGPYETYAGSPVSKGILQYDMWDKTPTDLCDWGSLKANIAKHGVRNSLLMAPMPTASTAQILGNNESIEAYTSNIYTRRVLSGEFQIVNPHLLKDLTERGLWSDEMKNQLIGQNGSIQGIEEIPADLKQLYKTVWEISQKTVIKMAADRGAYIDQSQSLNIHIAEPNYGKLTSMHFYGWQLGLKTGMYYLRTKPAANPIQFTLNKEKLREAQASKSEEEKNMAAMVCSLENKDDCLMCGS</sequence>
<dbReference type="PANTHER" id="PTHR11573">
    <property type="entry name" value="RIBONUCLEOSIDE-DIPHOSPHATE REDUCTASE LARGE CHAIN"/>
    <property type="match status" value="1"/>
</dbReference>
<organism evidence="4 5">
    <name type="scientific">Dissostichus eleginoides</name>
    <name type="common">Patagonian toothfish</name>
    <name type="synonym">Dissostichus amissus</name>
    <dbReference type="NCBI Taxonomy" id="100907"/>
    <lineage>
        <taxon>Eukaryota</taxon>
        <taxon>Metazoa</taxon>
        <taxon>Chordata</taxon>
        <taxon>Craniata</taxon>
        <taxon>Vertebrata</taxon>
        <taxon>Euteleostomi</taxon>
        <taxon>Actinopterygii</taxon>
        <taxon>Neopterygii</taxon>
        <taxon>Teleostei</taxon>
        <taxon>Neoteleostei</taxon>
        <taxon>Acanthomorphata</taxon>
        <taxon>Eupercaria</taxon>
        <taxon>Perciformes</taxon>
        <taxon>Notothenioidei</taxon>
        <taxon>Nototheniidae</taxon>
        <taxon>Dissostichus</taxon>
    </lineage>
</organism>
<evidence type="ECO:0000256" key="2">
    <source>
        <dbReference type="ARBA" id="ARBA00023116"/>
    </source>
</evidence>
<dbReference type="GO" id="GO:0005971">
    <property type="term" value="C:ribonucleoside-diphosphate reductase complex"/>
    <property type="evidence" value="ECO:0007669"/>
    <property type="project" value="TreeGrafter"/>
</dbReference>
<dbReference type="InterPro" id="IPR039718">
    <property type="entry name" value="Rrm1"/>
</dbReference>
<evidence type="ECO:0000256" key="1">
    <source>
        <dbReference type="ARBA" id="ARBA00010406"/>
    </source>
</evidence>
<name>A0AAD9EZ81_DISEL</name>
<comment type="caution">
    <text evidence="4">The sequence shown here is derived from an EMBL/GenBank/DDBJ whole genome shotgun (WGS) entry which is preliminary data.</text>
</comment>
<dbReference type="PANTHER" id="PTHR11573:SF6">
    <property type="entry name" value="RIBONUCLEOSIDE-DIPHOSPHATE REDUCTASE LARGE SUBUNIT"/>
    <property type="match status" value="1"/>
</dbReference>
<dbReference type="InterPro" id="IPR000788">
    <property type="entry name" value="RNR_lg_C"/>
</dbReference>
<proteinExistence type="inferred from homology"/>
<dbReference type="GO" id="GO:0009263">
    <property type="term" value="P:deoxyribonucleotide biosynthetic process"/>
    <property type="evidence" value="ECO:0007669"/>
    <property type="project" value="UniProtKB-KW"/>
</dbReference>
<protein>
    <submittedName>
        <fullName evidence="4">Ribonucleoside-diphosphate reductase large subunit</fullName>
    </submittedName>
</protein>
<dbReference type="PROSITE" id="PS00089">
    <property type="entry name" value="RIBORED_LARGE"/>
    <property type="match status" value="1"/>
</dbReference>
<gene>
    <name evidence="4" type="ORF">KUDE01_023612</name>
</gene>
<accession>A0AAD9EZ81</accession>
<dbReference type="SUPFAM" id="SSF51998">
    <property type="entry name" value="PFL-like glycyl radical enzymes"/>
    <property type="match status" value="1"/>
</dbReference>
<dbReference type="Pfam" id="PF02867">
    <property type="entry name" value="Ribonuc_red_lgC"/>
    <property type="match status" value="1"/>
</dbReference>
<dbReference type="AlphaFoldDB" id="A0AAD9EZ81"/>
<evidence type="ECO:0000313" key="4">
    <source>
        <dbReference type="EMBL" id="KAK1882832.1"/>
    </source>
</evidence>
<dbReference type="NCBIfam" id="TIGR02506">
    <property type="entry name" value="NrdE_NrdA"/>
    <property type="match status" value="1"/>
</dbReference>
<keyword evidence="2" id="KW-0215">Deoxyribonucleotide synthesis</keyword>
<dbReference type="EMBL" id="JASDAP010000023">
    <property type="protein sequence ID" value="KAK1882832.1"/>
    <property type="molecule type" value="Genomic_DNA"/>
</dbReference>
<dbReference type="Gene3D" id="3.20.70.20">
    <property type="match status" value="1"/>
</dbReference>
<dbReference type="PRINTS" id="PR01183">
    <property type="entry name" value="RIBORDTASEM1"/>
</dbReference>
<evidence type="ECO:0000313" key="5">
    <source>
        <dbReference type="Proteomes" id="UP001228049"/>
    </source>
</evidence>